<dbReference type="PANTHER" id="PTHR43158:SF2">
    <property type="entry name" value="SKFA PEPTIDE EXPORT ATP-BINDING PROTEIN SKFE"/>
    <property type="match status" value="1"/>
</dbReference>
<keyword evidence="5" id="KW-1185">Reference proteome</keyword>
<dbReference type="Pfam" id="PF00005">
    <property type="entry name" value="ABC_tran"/>
    <property type="match status" value="1"/>
</dbReference>
<evidence type="ECO:0000259" key="3">
    <source>
        <dbReference type="PROSITE" id="PS50893"/>
    </source>
</evidence>
<evidence type="ECO:0000313" key="4">
    <source>
        <dbReference type="EMBL" id="MCV9386468.1"/>
    </source>
</evidence>
<dbReference type="PANTHER" id="PTHR43158">
    <property type="entry name" value="SKFA PEPTIDE EXPORT ATP-BINDING PROTEIN SKFE"/>
    <property type="match status" value="1"/>
</dbReference>
<evidence type="ECO:0000256" key="1">
    <source>
        <dbReference type="ARBA" id="ARBA00022741"/>
    </source>
</evidence>
<dbReference type="GO" id="GO:0005524">
    <property type="term" value="F:ATP binding"/>
    <property type="evidence" value="ECO:0007669"/>
    <property type="project" value="UniProtKB-KW"/>
</dbReference>
<dbReference type="Proteomes" id="UP001300692">
    <property type="component" value="Unassembled WGS sequence"/>
</dbReference>
<sequence length="408" mass="46289">MIETKHWNIKVPNGAGKENLITDLTQGKVLLQGIPKDQIKLYSVITLAKFIREEEIHDKFEVLNERGQALKSMSSGERKRALLDYFLAQETQVLILDNPLDSLDVEGREMLIQRIEEVAQSCQVINIVSRERDFLPFVSEHLVYQEGVLKPFESSHSAAGRSLLQGSIPEAIETIEVKGEELIRMNQVSVSYLERAILKDISWTIRKGEFWQLKGPNGAGKTTLLSMITGDNHKAYGQDITLFGFKKGSGESVWDIKKNIGYYTSNMTYDFWRNQSVEYMIISGYFDSVGLYQKPSELMRKRTEAWLDLIGLSGQKDKPFIDLPIGHRRLVLIARAMVKHPPLLILDEPASDLDDHNAQLMSDLVNKIARESETAILYVSHQDEEGLRPEKVYELKPGQMGSTGHVVK</sequence>
<dbReference type="Gene3D" id="3.40.50.300">
    <property type="entry name" value="P-loop containing nucleotide triphosphate hydrolases"/>
    <property type="match status" value="2"/>
</dbReference>
<dbReference type="RefSeq" id="WP_264137260.1">
    <property type="nucleotide sequence ID" value="NZ_JAOYOD010000001.1"/>
</dbReference>
<reference evidence="4 5" key="1">
    <citation type="submission" date="2022-10" db="EMBL/GenBank/DDBJ databases">
        <title>Comparative genomics and taxonomic characterization of three novel marine species of genus Reichenbachiella exhibiting antioxidant and polysaccharide degradation activities.</title>
        <authorList>
            <person name="Muhammad N."/>
            <person name="Lee Y.-J."/>
            <person name="Ko J."/>
            <person name="Kim S.-G."/>
        </authorList>
    </citation>
    <scope>NUCLEOTIDE SEQUENCE [LARGE SCALE GENOMIC DNA]</scope>
    <source>
        <strain evidence="4 5">ABR2-5</strain>
    </source>
</reference>
<evidence type="ECO:0000256" key="2">
    <source>
        <dbReference type="ARBA" id="ARBA00022840"/>
    </source>
</evidence>
<dbReference type="SMART" id="SM00382">
    <property type="entry name" value="AAA"/>
    <property type="match status" value="1"/>
</dbReference>
<keyword evidence="2 4" id="KW-0067">ATP-binding</keyword>
<dbReference type="InterPro" id="IPR027417">
    <property type="entry name" value="P-loop_NTPase"/>
</dbReference>
<protein>
    <submittedName>
        <fullName evidence="4">ATP-binding cassette domain-containing protein</fullName>
    </submittedName>
</protein>
<keyword evidence="1" id="KW-0547">Nucleotide-binding</keyword>
<dbReference type="SUPFAM" id="SSF52540">
    <property type="entry name" value="P-loop containing nucleoside triphosphate hydrolases"/>
    <property type="match status" value="2"/>
</dbReference>
<proteinExistence type="predicted"/>
<gene>
    <name evidence="4" type="ORF">N7U62_07325</name>
</gene>
<dbReference type="InterPro" id="IPR003439">
    <property type="entry name" value="ABC_transporter-like_ATP-bd"/>
</dbReference>
<accession>A0ABT3CSC9</accession>
<dbReference type="PROSITE" id="PS50893">
    <property type="entry name" value="ABC_TRANSPORTER_2"/>
    <property type="match status" value="1"/>
</dbReference>
<dbReference type="CDD" id="cd00267">
    <property type="entry name" value="ABC_ATPase"/>
    <property type="match status" value="1"/>
</dbReference>
<feature type="domain" description="ABC transporter" evidence="3">
    <location>
        <begin position="183"/>
        <end position="406"/>
    </location>
</feature>
<evidence type="ECO:0000313" key="5">
    <source>
        <dbReference type="Proteomes" id="UP001300692"/>
    </source>
</evidence>
<comment type="caution">
    <text evidence="4">The sequence shown here is derived from an EMBL/GenBank/DDBJ whole genome shotgun (WGS) entry which is preliminary data.</text>
</comment>
<name>A0ABT3CSC9_9BACT</name>
<dbReference type="InterPro" id="IPR003593">
    <property type="entry name" value="AAA+_ATPase"/>
</dbReference>
<dbReference type="EMBL" id="JAOYOD010000001">
    <property type="protein sequence ID" value="MCV9386468.1"/>
    <property type="molecule type" value="Genomic_DNA"/>
</dbReference>
<organism evidence="4 5">
    <name type="scientific">Reichenbachiella ulvae</name>
    <dbReference type="NCBI Taxonomy" id="2980104"/>
    <lineage>
        <taxon>Bacteria</taxon>
        <taxon>Pseudomonadati</taxon>
        <taxon>Bacteroidota</taxon>
        <taxon>Cytophagia</taxon>
        <taxon>Cytophagales</taxon>
        <taxon>Reichenbachiellaceae</taxon>
        <taxon>Reichenbachiella</taxon>
    </lineage>
</organism>